<evidence type="ECO:0000313" key="3">
    <source>
        <dbReference type="Proteomes" id="UP000243924"/>
    </source>
</evidence>
<dbReference type="STRING" id="1434072.SAMN05216210_0633"/>
<dbReference type="AlphaFoldDB" id="A0A1H2EEH8"/>
<evidence type="ECO:0000256" key="1">
    <source>
        <dbReference type="SAM" id="Phobius"/>
    </source>
</evidence>
<reference evidence="3" key="1">
    <citation type="submission" date="2016-10" db="EMBL/GenBank/DDBJ databases">
        <authorList>
            <person name="Varghese N."/>
            <person name="Submissions S."/>
        </authorList>
    </citation>
    <scope>NUCLEOTIDE SEQUENCE [LARGE SCALE GENOMIC DNA]</scope>
    <source>
        <strain evidence="3">CECT 8338</strain>
    </source>
</reference>
<dbReference type="EMBL" id="LT629787">
    <property type="protein sequence ID" value="SDT93413.1"/>
    <property type="molecule type" value="Genomic_DNA"/>
</dbReference>
<dbReference type="RefSeq" id="WP_092384063.1">
    <property type="nucleotide sequence ID" value="NZ_LT629787.1"/>
</dbReference>
<keyword evidence="1" id="KW-0472">Membrane</keyword>
<feature type="transmembrane region" description="Helical" evidence="1">
    <location>
        <begin position="40"/>
        <end position="58"/>
    </location>
</feature>
<keyword evidence="1" id="KW-1133">Transmembrane helix</keyword>
<evidence type="ECO:0000313" key="2">
    <source>
        <dbReference type="EMBL" id="SDT93413.1"/>
    </source>
</evidence>
<accession>A0A1H2EEH8</accession>
<feature type="transmembrane region" description="Helical" evidence="1">
    <location>
        <begin position="17"/>
        <end position="34"/>
    </location>
</feature>
<keyword evidence="1" id="KW-0812">Transmembrane</keyword>
<protein>
    <submittedName>
        <fullName evidence="2">Toxin CptA</fullName>
    </submittedName>
</protein>
<sequence>MSNPTEPLLLQRQPSRWLGALLLLATLLGCLALYRSNLPLATAMLGMLVLLGICRWLWPRQVSLRHAHSVTGLRFDSQGWHVLRRDGSETSANLLGDTFVSALLTVVRLREPGRWWSLSVVLPADAASEDALRRLRLRLRFSRQRWVAAE</sequence>
<gene>
    <name evidence="2" type="ORF">SAMN05216210_0633</name>
</gene>
<organism evidence="2 3">
    <name type="scientific">Halopseudomonas salegens</name>
    <dbReference type="NCBI Taxonomy" id="1434072"/>
    <lineage>
        <taxon>Bacteria</taxon>
        <taxon>Pseudomonadati</taxon>
        <taxon>Pseudomonadota</taxon>
        <taxon>Gammaproteobacteria</taxon>
        <taxon>Pseudomonadales</taxon>
        <taxon>Pseudomonadaceae</taxon>
        <taxon>Halopseudomonas</taxon>
    </lineage>
</organism>
<dbReference type="OrthoDB" id="7030636at2"/>
<proteinExistence type="predicted"/>
<dbReference type="Proteomes" id="UP000243924">
    <property type="component" value="Chromosome I"/>
</dbReference>
<keyword evidence="3" id="KW-1185">Reference proteome</keyword>
<name>A0A1H2EEH8_9GAMM</name>